<evidence type="ECO:0000313" key="1">
    <source>
        <dbReference type="EMBL" id="BAJ91945.1"/>
    </source>
</evidence>
<name>F2DA24_HORVV</name>
<dbReference type="EMBL" id="AK360737">
    <property type="protein sequence ID" value="BAJ91945.1"/>
    <property type="molecule type" value="mRNA"/>
</dbReference>
<reference evidence="1" key="1">
    <citation type="journal article" date="2011" name="Plant Physiol.">
        <title>Comprehensive sequence analysis of 24,783 barley full-length cDNAs derived from 12 clone libraries.</title>
        <authorList>
            <person name="Matsumoto T."/>
            <person name="Tanaka T."/>
            <person name="Sakai H."/>
            <person name="Amano N."/>
            <person name="Kanamori H."/>
            <person name="Kurita K."/>
            <person name="Kikuta A."/>
            <person name="Kamiya K."/>
            <person name="Yamamoto M."/>
            <person name="Ikawa H."/>
            <person name="Fujii N."/>
            <person name="Hori K."/>
            <person name="Itoh T."/>
            <person name="Sato K."/>
        </authorList>
    </citation>
    <scope>NUCLEOTIDE SEQUENCE</scope>
    <source>
        <tissue evidence="1">Shoot</tissue>
    </source>
</reference>
<dbReference type="AlphaFoldDB" id="F2DA24"/>
<sequence>MHVLTPLDVLLKHNLGAFMLKCHFSF</sequence>
<proteinExistence type="evidence at transcript level"/>
<protein>
    <submittedName>
        <fullName evidence="1">Predicted protein</fullName>
    </submittedName>
</protein>
<organism evidence="1">
    <name type="scientific">Hordeum vulgare subsp. vulgare</name>
    <name type="common">Domesticated barley</name>
    <dbReference type="NCBI Taxonomy" id="112509"/>
    <lineage>
        <taxon>Eukaryota</taxon>
        <taxon>Viridiplantae</taxon>
        <taxon>Streptophyta</taxon>
        <taxon>Embryophyta</taxon>
        <taxon>Tracheophyta</taxon>
        <taxon>Spermatophyta</taxon>
        <taxon>Magnoliopsida</taxon>
        <taxon>Liliopsida</taxon>
        <taxon>Poales</taxon>
        <taxon>Poaceae</taxon>
        <taxon>BOP clade</taxon>
        <taxon>Pooideae</taxon>
        <taxon>Triticodae</taxon>
        <taxon>Triticeae</taxon>
        <taxon>Hordeinae</taxon>
        <taxon>Hordeum</taxon>
    </lineage>
</organism>
<accession>F2DA24</accession>